<keyword evidence="3" id="KW-1185">Reference proteome</keyword>
<dbReference type="PANTHER" id="PTHR11803:SF58">
    <property type="entry name" value="PROTEIN HMF1-RELATED"/>
    <property type="match status" value="1"/>
</dbReference>
<dbReference type="FunFam" id="3.30.1330.40:FF:000001">
    <property type="entry name" value="L-PSP family endoribonuclease"/>
    <property type="match status" value="1"/>
</dbReference>
<sequence length="147" mass="15766">MIATTATRTLPSLSLKRCMSTLQRVQTAKAPAAIGPYAQAIKTNGFVYTSGQLPAVPETGEIVPGGAKEQTQQVLTNLNSVLEASGSSLSKVIKTTVFLKDIKNDFVPMNEVYASFFKDHQPARSAVEVARLPKDVQVEIECVALAD</sequence>
<dbReference type="STRING" id="13706.A0A1X2HTJ7"/>
<organism evidence="2 3">
    <name type="scientific">Syncephalastrum racemosum</name>
    <name type="common">Filamentous fungus</name>
    <dbReference type="NCBI Taxonomy" id="13706"/>
    <lineage>
        <taxon>Eukaryota</taxon>
        <taxon>Fungi</taxon>
        <taxon>Fungi incertae sedis</taxon>
        <taxon>Mucoromycota</taxon>
        <taxon>Mucoromycotina</taxon>
        <taxon>Mucoromycetes</taxon>
        <taxon>Mucorales</taxon>
        <taxon>Syncephalastraceae</taxon>
        <taxon>Syncephalastrum</taxon>
    </lineage>
</organism>
<dbReference type="GO" id="GO:0019239">
    <property type="term" value="F:deaminase activity"/>
    <property type="evidence" value="ECO:0007669"/>
    <property type="project" value="TreeGrafter"/>
</dbReference>
<dbReference type="FunCoup" id="A0A1X2HTJ7">
    <property type="interactions" value="276"/>
</dbReference>
<evidence type="ECO:0000313" key="3">
    <source>
        <dbReference type="Proteomes" id="UP000242180"/>
    </source>
</evidence>
<dbReference type="Proteomes" id="UP000242180">
    <property type="component" value="Unassembled WGS sequence"/>
</dbReference>
<dbReference type="InterPro" id="IPR019897">
    <property type="entry name" value="RidA_CS"/>
</dbReference>
<dbReference type="AlphaFoldDB" id="A0A1X2HTJ7"/>
<dbReference type="NCBIfam" id="TIGR00004">
    <property type="entry name" value="Rid family detoxifying hydrolase"/>
    <property type="match status" value="1"/>
</dbReference>
<dbReference type="Pfam" id="PF01042">
    <property type="entry name" value="Ribonuc_L-PSP"/>
    <property type="match status" value="1"/>
</dbReference>
<comment type="caution">
    <text evidence="2">The sequence shown here is derived from an EMBL/GenBank/DDBJ whole genome shotgun (WGS) entry which is preliminary data.</text>
</comment>
<dbReference type="SUPFAM" id="SSF55298">
    <property type="entry name" value="YjgF-like"/>
    <property type="match status" value="1"/>
</dbReference>
<dbReference type="GO" id="GO:0005829">
    <property type="term" value="C:cytosol"/>
    <property type="evidence" value="ECO:0007669"/>
    <property type="project" value="TreeGrafter"/>
</dbReference>
<accession>A0A1X2HTJ7</accession>
<dbReference type="Gene3D" id="3.30.1330.40">
    <property type="entry name" value="RutC-like"/>
    <property type="match status" value="1"/>
</dbReference>
<protein>
    <submittedName>
        <fullName evidence="2">Endoribonuclease L-PSP</fullName>
    </submittedName>
</protein>
<dbReference type="InterPro" id="IPR035959">
    <property type="entry name" value="RutC-like_sf"/>
</dbReference>
<dbReference type="PROSITE" id="PS01094">
    <property type="entry name" value="UPF0076"/>
    <property type="match status" value="1"/>
</dbReference>
<dbReference type="OrthoDB" id="309640at2759"/>
<dbReference type="PANTHER" id="PTHR11803">
    <property type="entry name" value="2-IMINOBUTANOATE/2-IMINOPROPANOATE DEAMINASE RIDA"/>
    <property type="match status" value="1"/>
</dbReference>
<dbReference type="InParanoid" id="A0A1X2HTJ7"/>
<gene>
    <name evidence="2" type="ORF">BCR43DRAFT_559747</name>
</gene>
<proteinExistence type="inferred from homology"/>
<evidence type="ECO:0000256" key="1">
    <source>
        <dbReference type="ARBA" id="ARBA00010552"/>
    </source>
</evidence>
<comment type="similarity">
    <text evidence="1">Belongs to the RutC family.</text>
</comment>
<dbReference type="InterPro" id="IPR006056">
    <property type="entry name" value="RidA"/>
</dbReference>
<dbReference type="CDD" id="cd00448">
    <property type="entry name" value="YjgF_YER057c_UK114_family"/>
    <property type="match status" value="1"/>
</dbReference>
<evidence type="ECO:0000313" key="2">
    <source>
        <dbReference type="EMBL" id="ORZ02922.1"/>
    </source>
</evidence>
<dbReference type="InterPro" id="IPR006175">
    <property type="entry name" value="YjgF/YER057c/UK114"/>
</dbReference>
<name>A0A1X2HTJ7_SYNRA</name>
<dbReference type="OMA" id="GSYFKEP"/>
<dbReference type="GO" id="GO:0005739">
    <property type="term" value="C:mitochondrion"/>
    <property type="evidence" value="ECO:0007669"/>
    <property type="project" value="TreeGrafter"/>
</dbReference>
<reference evidence="2 3" key="1">
    <citation type="submission" date="2016-07" db="EMBL/GenBank/DDBJ databases">
        <title>Pervasive Adenine N6-methylation of Active Genes in Fungi.</title>
        <authorList>
            <consortium name="DOE Joint Genome Institute"/>
            <person name="Mondo S.J."/>
            <person name="Dannebaum R.O."/>
            <person name="Kuo R.C."/>
            <person name="Labutti K."/>
            <person name="Haridas S."/>
            <person name="Kuo A."/>
            <person name="Salamov A."/>
            <person name="Ahrendt S.R."/>
            <person name="Lipzen A."/>
            <person name="Sullivan W."/>
            <person name="Andreopoulos W.B."/>
            <person name="Clum A."/>
            <person name="Lindquist E."/>
            <person name="Daum C."/>
            <person name="Ramamoorthy G.K."/>
            <person name="Gryganskyi A."/>
            <person name="Culley D."/>
            <person name="Magnuson J.K."/>
            <person name="James T.Y."/>
            <person name="O'Malley M.A."/>
            <person name="Stajich J.E."/>
            <person name="Spatafora J.W."/>
            <person name="Visel A."/>
            <person name="Grigoriev I.V."/>
        </authorList>
    </citation>
    <scope>NUCLEOTIDE SEQUENCE [LARGE SCALE GENOMIC DNA]</scope>
    <source>
        <strain evidence="2 3">NRRL 2496</strain>
    </source>
</reference>
<dbReference type="EMBL" id="MCGN01000001">
    <property type="protein sequence ID" value="ORZ02922.1"/>
    <property type="molecule type" value="Genomic_DNA"/>
</dbReference>